<gene>
    <name evidence="1" type="ORF">N0B31_18695</name>
</gene>
<proteinExistence type="predicted"/>
<protein>
    <submittedName>
        <fullName evidence="1">Uncharacterized protein</fullName>
    </submittedName>
</protein>
<dbReference type="GeneID" id="74944495"/>
<dbReference type="EMBL" id="CP104003">
    <property type="protein sequence ID" value="UWM54132.1"/>
    <property type="molecule type" value="Genomic_DNA"/>
</dbReference>
<dbReference type="Proteomes" id="UP001057580">
    <property type="component" value="Chromosome"/>
</dbReference>
<evidence type="ECO:0000313" key="1">
    <source>
        <dbReference type="EMBL" id="UWM54132.1"/>
    </source>
</evidence>
<reference evidence="1" key="1">
    <citation type="submission" date="2022-09" db="EMBL/GenBank/DDBJ databases">
        <title>Diverse halophilic archaea isolated from saline environments.</title>
        <authorList>
            <person name="Cui H.-L."/>
        </authorList>
    </citation>
    <scope>NUCLEOTIDE SEQUENCE</scope>
    <source>
        <strain evidence="1">ZS-35-S2</strain>
    </source>
</reference>
<name>A0A9E7R1X6_9EURY</name>
<sequence length="43" mass="4682">MAAANNPSVRSASYAPCYDCNEGTVVWDHESQTSRCRECGSDL</sequence>
<dbReference type="RefSeq" id="WP_260593126.1">
    <property type="nucleotide sequence ID" value="NZ_CP104003.1"/>
</dbReference>
<keyword evidence="2" id="KW-1185">Reference proteome</keyword>
<dbReference type="KEGG" id="ssai:N0B31_18695"/>
<dbReference type="AlphaFoldDB" id="A0A9E7R1X6"/>
<evidence type="ECO:0000313" key="2">
    <source>
        <dbReference type="Proteomes" id="UP001057580"/>
    </source>
</evidence>
<accession>A0A9E7R1X6</accession>
<organism evidence="1 2">
    <name type="scientific">Salinirubellus salinus</name>
    <dbReference type="NCBI Taxonomy" id="1364945"/>
    <lineage>
        <taxon>Archaea</taxon>
        <taxon>Methanobacteriati</taxon>
        <taxon>Methanobacteriota</taxon>
        <taxon>Stenosarchaea group</taxon>
        <taxon>Halobacteria</taxon>
        <taxon>Halobacteriales</taxon>
        <taxon>Natronomonadaceae</taxon>
        <taxon>Salinirubellus</taxon>
    </lineage>
</organism>